<feature type="region of interest" description="Disordered" evidence="1">
    <location>
        <begin position="159"/>
        <end position="180"/>
    </location>
</feature>
<keyword evidence="2" id="KW-0560">Oxidoreductase</keyword>
<dbReference type="Proteomes" id="UP000621560">
    <property type="component" value="Unassembled WGS sequence"/>
</dbReference>
<dbReference type="Gene3D" id="2.60.120.620">
    <property type="entry name" value="q2cbj1_9rhob like domain"/>
    <property type="match status" value="1"/>
</dbReference>
<dbReference type="PANTHER" id="PTHR20883:SF46">
    <property type="entry name" value="PHYTANOYL-COA HYDROXYLASE"/>
    <property type="match status" value="1"/>
</dbReference>
<accession>A0A927BXK5</accession>
<dbReference type="GO" id="GO:0005506">
    <property type="term" value="F:iron ion binding"/>
    <property type="evidence" value="ECO:0007669"/>
    <property type="project" value="UniProtKB-ARBA"/>
</dbReference>
<dbReference type="InterPro" id="IPR008775">
    <property type="entry name" value="Phytyl_CoA_dOase-like"/>
</dbReference>
<dbReference type="Pfam" id="PF05721">
    <property type="entry name" value="PhyH"/>
    <property type="match status" value="1"/>
</dbReference>
<evidence type="ECO:0000313" key="3">
    <source>
        <dbReference type="Proteomes" id="UP000621560"/>
    </source>
</evidence>
<protein>
    <submittedName>
        <fullName evidence="2">Phytanoyl-CoA dioxygenase family protein</fullName>
    </submittedName>
</protein>
<reference evidence="2" key="1">
    <citation type="submission" date="2020-09" db="EMBL/GenBank/DDBJ databases">
        <title>A novel bacterium of genus Paenibacillus, isolated from South China Sea.</title>
        <authorList>
            <person name="Huang H."/>
            <person name="Mo K."/>
            <person name="Hu Y."/>
        </authorList>
    </citation>
    <scope>NUCLEOTIDE SEQUENCE</scope>
    <source>
        <strain evidence="2">IB182496</strain>
    </source>
</reference>
<dbReference type="EMBL" id="JACXIZ010000034">
    <property type="protein sequence ID" value="MBD2847193.1"/>
    <property type="molecule type" value="Genomic_DNA"/>
</dbReference>
<gene>
    <name evidence="2" type="ORF">IDH44_18490</name>
</gene>
<keyword evidence="3" id="KW-1185">Reference proteome</keyword>
<comment type="caution">
    <text evidence="2">The sequence shown here is derived from an EMBL/GenBank/DDBJ whole genome shotgun (WGS) entry which is preliminary data.</text>
</comment>
<sequence length="238" mass="26924">MTTTSAVSDFQLTDEMVEHFYREGYFYAPGFINQETVDAINRENEAYANTKGDGEWKSKGFVHIDEAREPYPATTRFLIEPQIIRVYERILGADVKLWQGMYAVVEPQGNGLAWHQDNQYTHVLGHMLNGFVALDAISEANAGLWIAPRSHRQGRLANLNEEGSSHRRAAEPENGMPCKPMKPGDAVIFHRETLHHSKRNHTDAPRRAFAFQVASANCRYAETGKLLTDRDDLSAYAK</sequence>
<organism evidence="2 3">
    <name type="scientific">Paenibacillus sabuli</name>
    <dbReference type="NCBI Taxonomy" id="2772509"/>
    <lineage>
        <taxon>Bacteria</taxon>
        <taxon>Bacillati</taxon>
        <taxon>Bacillota</taxon>
        <taxon>Bacilli</taxon>
        <taxon>Bacillales</taxon>
        <taxon>Paenibacillaceae</taxon>
        <taxon>Paenibacillus</taxon>
    </lineage>
</organism>
<name>A0A927BXK5_9BACL</name>
<keyword evidence="2" id="KW-0223">Dioxygenase</keyword>
<dbReference type="RefSeq" id="WP_190920285.1">
    <property type="nucleotide sequence ID" value="NZ_JACXIZ010000034.1"/>
</dbReference>
<dbReference type="AlphaFoldDB" id="A0A927BXK5"/>
<dbReference type="SUPFAM" id="SSF51197">
    <property type="entry name" value="Clavaminate synthase-like"/>
    <property type="match status" value="1"/>
</dbReference>
<evidence type="ECO:0000313" key="2">
    <source>
        <dbReference type="EMBL" id="MBD2847193.1"/>
    </source>
</evidence>
<proteinExistence type="predicted"/>
<evidence type="ECO:0000256" key="1">
    <source>
        <dbReference type="SAM" id="MobiDB-lite"/>
    </source>
</evidence>
<dbReference type="GO" id="GO:0016706">
    <property type="term" value="F:2-oxoglutarate-dependent dioxygenase activity"/>
    <property type="evidence" value="ECO:0007669"/>
    <property type="project" value="UniProtKB-ARBA"/>
</dbReference>
<dbReference type="PANTHER" id="PTHR20883">
    <property type="entry name" value="PHYTANOYL-COA DIOXYGENASE DOMAIN CONTAINING 1"/>
    <property type="match status" value="1"/>
</dbReference>